<dbReference type="PANTHER" id="PTHR46244">
    <property type="entry name" value="PHOSPHOENOLPYRUVATE-PROTEIN PHOSPHOTRANSFERASE"/>
    <property type="match status" value="1"/>
</dbReference>
<dbReference type="AlphaFoldDB" id="A0A1I1KY37"/>
<accession>A0A1I1KY37</accession>
<evidence type="ECO:0000256" key="1">
    <source>
        <dbReference type="ARBA" id="ARBA00000683"/>
    </source>
</evidence>
<sequence>MTFRVSGVAVTPLSGLGTVRWYRTGGIPGAESVEADDPETELERFEEARGSAREELQRERERTAERVGREEAAVFDAHLQFLDDPQITDSIEEAIEEGDAAEVGVDRAFGDAIDQFEGMDGMMAERADDMRDIRDRLRRLLAGDERIDLSAVPEGTVILAERLTPSDTAQLDPARVAGFATVTGGRTSHAAIFARSLGIPAVVGVGEELLEIEEQTTVAIDAEKDAVIVDPDEGTRERVSATRDVEIRTEPVETTDGTEIEVAANVGTSAELQGATRQGADGIGLYRTEFLFLDREQPPDEDEQLEVYTDALDAFPDGRIVVRTLDIGGDKPIPYLDADEEENPFLGDRGIRRSLDADADLFESQLRALLRAATEGAGRLSVMFPLVTTVEELDGALDTVDQVATTLEKEGIPYAVPEIGVMIETPAAVTMAEELAERVDFFSIGTNDLAQYVMAASRESDAVADLHDPLHPAVLRSIRRSVEAAHDTDAWIGMCGEMAGDPDLTELLVGLGLDELSMSAVTIPTVKAEVTATESETARELADRVLSASTKAEVHEYLEGE</sequence>
<dbReference type="InterPro" id="IPR015813">
    <property type="entry name" value="Pyrv/PenolPyrv_kinase-like_dom"/>
</dbReference>
<dbReference type="Gene3D" id="3.50.30.10">
    <property type="entry name" value="Phosphohistidine domain"/>
    <property type="match status" value="1"/>
</dbReference>
<evidence type="ECO:0000256" key="14">
    <source>
        <dbReference type="ARBA" id="ARBA00022842"/>
    </source>
</evidence>
<keyword evidence="9" id="KW-0762">Sugar transport</keyword>
<dbReference type="InterPro" id="IPR006318">
    <property type="entry name" value="PTS_EI-like"/>
</dbReference>
<dbReference type="InterPro" id="IPR040442">
    <property type="entry name" value="Pyrv_kinase-like_dom_sf"/>
</dbReference>
<dbReference type="EMBL" id="FOKW01000012">
    <property type="protein sequence ID" value="SFC62310.1"/>
    <property type="molecule type" value="Genomic_DNA"/>
</dbReference>
<feature type="binding site" evidence="18">
    <location>
        <position position="448"/>
    </location>
    <ligand>
        <name>Mg(2+)</name>
        <dbReference type="ChEBI" id="CHEBI:18420"/>
    </ligand>
</feature>
<feature type="domain" description="PEP-utilising enzyme mobile" evidence="20">
    <location>
        <begin position="153"/>
        <end position="224"/>
    </location>
</feature>
<comment type="cofactor">
    <cofactor evidence="2 18">
        <name>Mg(2+)</name>
        <dbReference type="ChEBI" id="CHEBI:18420"/>
    </cofactor>
</comment>
<dbReference type="PRINTS" id="PR01736">
    <property type="entry name" value="PHPHTRNFRASE"/>
</dbReference>
<reference evidence="24" key="1">
    <citation type="submission" date="2016-10" db="EMBL/GenBank/DDBJ databases">
        <authorList>
            <person name="Varghese N."/>
            <person name="Submissions S."/>
        </authorList>
    </citation>
    <scope>NUCLEOTIDE SEQUENCE [LARGE SCALE GENOMIC DNA]</scope>
    <source>
        <strain evidence="24">DSM 13078</strain>
    </source>
</reference>
<dbReference type="NCBIfam" id="TIGR01417">
    <property type="entry name" value="PTS_I_fam"/>
    <property type="match status" value="1"/>
</dbReference>
<feature type="active site" description="Proton donor" evidence="16">
    <location>
        <position position="495"/>
    </location>
</feature>
<dbReference type="GO" id="GO:0046872">
    <property type="term" value="F:metal ion binding"/>
    <property type="evidence" value="ECO:0007669"/>
    <property type="project" value="UniProtKB-KW"/>
</dbReference>
<dbReference type="GO" id="GO:0009401">
    <property type="term" value="P:phosphoenolpyruvate-dependent sugar phosphotransferase system"/>
    <property type="evidence" value="ECO:0007669"/>
    <property type="project" value="UniProtKB-KW"/>
</dbReference>
<dbReference type="SUPFAM" id="SSF47831">
    <property type="entry name" value="Enzyme I of the PEP:sugar phosphotransferase system HPr-binding (sub)domain"/>
    <property type="match status" value="1"/>
</dbReference>
<keyword evidence="12 18" id="KW-0479">Metal-binding</keyword>
<keyword evidence="10 23" id="KW-0808">Transferase</keyword>
<feature type="binding site" evidence="17">
    <location>
        <position position="287"/>
    </location>
    <ligand>
        <name>phosphoenolpyruvate</name>
        <dbReference type="ChEBI" id="CHEBI:58702"/>
    </ligand>
</feature>
<dbReference type="Pfam" id="PF05524">
    <property type="entry name" value="PEP-utilisers_N"/>
    <property type="match status" value="1"/>
</dbReference>
<evidence type="ECO:0000259" key="22">
    <source>
        <dbReference type="Pfam" id="PF05524"/>
    </source>
</evidence>
<dbReference type="GO" id="GO:0016301">
    <property type="term" value="F:kinase activity"/>
    <property type="evidence" value="ECO:0007669"/>
    <property type="project" value="UniProtKB-KW"/>
</dbReference>
<evidence type="ECO:0000256" key="15">
    <source>
        <dbReference type="ARBA" id="ARBA00033235"/>
    </source>
</evidence>
<dbReference type="InterPro" id="IPR008279">
    <property type="entry name" value="PEP-util_enz_mobile_dom"/>
</dbReference>
<evidence type="ECO:0000256" key="16">
    <source>
        <dbReference type="PIRSR" id="PIRSR000732-1"/>
    </source>
</evidence>
<dbReference type="InterPro" id="IPR024692">
    <property type="entry name" value="PTS_EI"/>
</dbReference>
<feature type="domain" description="Phosphotransferase system enzyme I N-terminal" evidence="22">
    <location>
        <begin position="7"/>
        <end position="126"/>
    </location>
</feature>
<evidence type="ECO:0000256" key="9">
    <source>
        <dbReference type="ARBA" id="ARBA00022597"/>
    </source>
</evidence>
<feature type="binding site" evidence="18">
    <location>
        <position position="424"/>
    </location>
    <ligand>
        <name>Mg(2+)</name>
        <dbReference type="ChEBI" id="CHEBI:18420"/>
    </ligand>
</feature>
<feature type="binding site" evidence="17">
    <location>
        <begin position="447"/>
        <end position="448"/>
    </location>
    <ligand>
        <name>phosphoenolpyruvate</name>
        <dbReference type="ChEBI" id="CHEBI:58702"/>
    </ligand>
</feature>
<dbReference type="SUPFAM" id="SSF52009">
    <property type="entry name" value="Phosphohistidine domain"/>
    <property type="match status" value="1"/>
</dbReference>
<dbReference type="InterPro" id="IPR000121">
    <property type="entry name" value="PEP_util_C"/>
</dbReference>
<keyword evidence="8" id="KW-0963">Cytoplasm</keyword>
<dbReference type="EC" id="2.7.3.9" evidence="5"/>
<evidence type="ECO:0000259" key="21">
    <source>
        <dbReference type="Pfam" id="PF02896"/>
    </source>
</evidence>
<organism evidence="23 24">
    <name type="scientific">Natronobacterium haloterrestre</name>
    <name type="common">Halobiforma haloterrestris</name>
    <dbReference type="NCBI Taxonomy" id="148448"/>
    <lineage>
        <taxon>Archaea</taxon>
        <taxon>Methanobacteriati</taxon>
        <taxon>Methanobacteriota</taxon>
        <taxon>Stenosarchaea group</taxon>
        <taxon>Halobacteria</taxon>
        <taxon>Halobacteriales</taxon>
        <taxon>Natrialbaceae</taxon>
        <taxon>Natronobacterium</taxon>
    </lineage>
</organism>
<keyword evidence="19" id="KW-0175">Coiled coil</keyword>
<name>A0A1I1KY37_NATHA</name>
<dbReference type="Proteomes" id="UP000199161">
    <property type="component" value="Unassembled WGS sequence"/>
</dbReference>
<evidence type="ECO:0000256" key="10">
    <source>
        <dbReference type="ARBA" id="ARBA00022679"/>
    </source>
</evidence>
<evidence type="ECO:0000256" key="11">
    <source>
        <dbReference type="ARBA" id="ARBA00022683"/>
    </source>
</evidence>
<evidence type="ECO:0000256" key="19">
    <source>
        <dbReference type="SAM" id="Coils"/>
    </source>
</evidence>
<evidence type="ECO:0000256" key="13">
    <source>
        <dbReference type="ARBA" id="ARBA00022777"/>
    </source>
</evidence>
<keyword evidence="11" id="KW-0598">Phosphotransferase system</keyword>
<dbReference type="InterPro" id="IPR050499">
    <property type="entry name" value="PEP-utilizing_PTS_enzyme"/>
</dbReference>
<evidence type="ECO:0000256" key="5">
    <source>
        <dbReference type="ARBA" id="ARBA00012232"/>
    </source>
</evidence>
<proteinExistence type="inferred from homology"/>
<dbReference type="InterPro" id="IPR008731">
    <property type="entry name" value="PTS_EIN"/>
</dbReference>
<evidence type="ECO:0000256" key="4">
    <source>
        <dbReference type="ARBA" id="ARBA00007837"/>
    </source>
</evidence>
<protein>
    <recommendedName>
        <fullName evidence="6">Phosphoenolpyruvate-protein phosphotransferase</fullName>
        <ecNumber evidence="5">2.7.3.9</ecNumber>
    </recommendedName>
    <alternativeName>
        <fullName evidence="15">Phosphotransferase system, enzyme I</fullName>
    </alternativeName>
</protein>
<keyword evidence="7" id="KW-0813">Transport</keyword>
<evidence type="ECO:0000256" key="12">
    <source>
        <dbReference type="ARBA" id="ARBA00022723"/>
    </source>
</evidence>
<feature type="domain" description="PEP-utilising enzyme C-terminal" evidence="21">
    <location>
        <begin position="247"/>
        <end position="533"/>
    </location>
</feature>
<evidence type="ECO:0000313" key="23">
    <source>
        <dbReference type="EMBL" id="SFC62310.1"/>
    </source>
</evidence>
<evidence type="ECO:0000259" key="20">
    <source>
        <dbReference type="Pfam" id="PF00391"/>
    </source>
</evidence>
<dbReference type="PROSITE" id="PS00742">
    <property type="entry name" value="PEP_ENZYMES_2"/>
    <property type="match status" value="1"/>
</dbReference>
<keyword evidence="14 18" id="KW-0460">Magnesium</keyword>
<dbReference type="GO" id="GO:0005737">
    <property type="term" value="C:cytoplasm"/>
    <property type="evidence" value="ECO:0007669"/>
    <property type="project" value="UniProtKB-SubCell"/>
</dbReference>
<dbReference type="OrthoDB" id="23397at2157"/>
<feature type="active site" description="Tele-phosphohistidine intermediate" evidence="16">
    <location>
        <position position="189"/>
    </location>
</feature>
<evidence type="ECO:0000256" key="8">
    <source>
        <dbReference type="ARBA" id="ARBA00022490"/>
    </source>
</evidence>
<evidence type="ECO:0000313" key="24">
    <source>
        <dbReference type="Proteomes" id="UP000199161"/>
    </source>
</evidence>
<dbReference type="PANTHER" id="PTHR46244:SF6">
    <property type="entry name" value="PHOSPHOENOLPYRUVATE-PROTEIN PHOSPHOTRANSFERASE"/>
    <property type="match status" value="1"/>
</dbReference>
<feature type="binding site" evidence="17">
    <location>
        <position position="323"/>
    </location>
    <ligand>
        <name>phosphoenolpyruvate</name>
        <dbReference type="ChEBI" id="CHEBI:58702"/>
    </ligand>
</feature>
<comment type="similarity">
    <text evidence="4">Belongs to the PEP-utilizing enzyme family.</text>
</comment>
<dbReference type="GO" id="GO:0008965">
    <property type="term" value="F:phosphoenolpyruvate-protein phosphotransferase activity"/>
    <property type="evidence" value="ECO:0007669"/>
    <property type="project" value="UniProtKB-EC"/>
</dbReference>
<evidence type="ECO:0000256" key="17">
    <source>
        <dbReference type="PIRSR" id="PIRSR000732-2"/>
    </source>
</evidence>
<dbReference type="SUPFAM" id="SSF51621">
    <property type="entry name" value="Phosphoenolpyruvate/pyruvate domain"/>
    <property type="match status" value="1"/>
</dbReference>
<comment type="subcellular location">
    <subcellularLocation>
        <location evidence="3">Cytoplasm</location>
    </subcellularLocation>
</comment>
<dbReference type="PIRSF" id="PIRSF000732">
    <property type="entry name" value="PTS_enzyme_I"/>
    <property type="match status" value="1"/>
</dbReference>
<evidence type="ECO:0000256" key="2">
    <source>
        <dbReference type="ARBA" id="ARBA00001946"/>
    </source>
</evidence>
<evidence type="ECO:0000256" key="7">
    <source>
        <dbReference type="ARBA" id="ARBA00022448"/>
    </source>
</evidence>
<dbReference type="Pfam" id="PF02896">
    <property type="entry name" value="PEP-utilizers_C"/>
    <property type="match status" value="1"/>
</dbReference>
<evidence type="ECO:0000256" key="6">
    <source>
        <dbReference type="ARBA" id="ARBA00016544"/>
    </source>
</evidence>
<dbReference type="InterPro" id="IPR036637">
    <property type="entry name" value="Phosphohistidine_dom_sf"/>
</dbReference>
<dbReference type="Gene3D" id="1.10.274.10">
    <property type="entry name" value="PtsI, HPr-binding domain"/>
    <property type="match status" value="1"/>
</dbReference>
<dbReference type="RefSeq" id="WP_089789574.1">
    <property type="nucleotide sequence ID" value="NZ_FOKW01000012.1"/>
</dbReference>
<keyword evidence="24" id="KW-1185">Reference proteome</keyword>
<dbReference type="Gene3D" id="3.20.20.60">
    <property type="entry name" value="Phosphoenolpyruvate-binding domains"/>
    <property type="match status" value="1"/>
</dbReference>
<dbReference type="InterPro" id="IPR023151">
    <property type="entry name" value="PEP_util_CS"/>
</dbReference>
<feature type="binding site" evidence="17">
    <location>
        <position position="458"/>
    </location>
    <ligand>
        <name>phosphoenolpyruvate</name>
        <dbReference type="ChEBI" id="CHEBI:58702"/>
    </ligand>
</feature>
<dbReference type="Pfam" id="PF00391">
    <property type="entry name" value="PEP-utilizers"/>
    <property type="match status" value="1"/>
</dbReference>
<gene>
    <name evidence="23" type="ORF">SAMN05444422_11261</name>
</gene>
<evidence type="ECO:0000256" key="3">
    <source>
        <dbReference type="ARBA" id="ARBA00004496"/>
    </source>
</evidence>
<comment type="catalytic activity">
    <reaction evidence="1">
        <text>L-histidyl-[protein] + phosphoenolpyruvate = N(pros)-phospho-L-histidyl-[protein] + pyruvate</text>
        <dbReference type="Rhea" id="RHEA:23880"/>
        <dbReference type="Rhea" id="RHEA-COMP:9745"/>
        <dbReference type="Rhea" id="RHEA-COMP:9746"/>
        <dbReference type="ChEBI" id="CHEBI:15361"/>
        <dbReference type="ChEBI" id="CHEBI:29979"/>
        <dbReference type="ChEBI" id="CHEBI:58702"/>
        <dbReference type="ChEBI" id="CHEBI:64837"/>
        <dbReference type="EC" id="2.7.3.9"/>
    </reaction>
</comment>
<evidence type="ECO:0000256" key="18">
    <source>
        <dbReference type="PIRSR" id="PIRSR000732-3"/>
    </source>
</evidence>
<keyword evidence="13" id="KW-0418">Kinase</keyword>
<dbReference type="InterPro" id="IPR036618">
    <property type="entry name" value="PtsI_HPr-bd_sf"/>
</dbReference>
<feature type="coiled-coil region" evidence="19">
    <location>
        <begin position="42"/>
        <end position="73"/>
    </location>
</feature>